<reference evidence="1" key="1">
    <citation type="submission" date="2021-06" db="EMBL/GenBank/DDBJ databases">
        <authorList>
            <person name="Kallberg Y."/>
            <person name="Tangrot J."/>
            <person name="Rosling A."/>
        </authorList>
    </citation>
    <scope>NUCLEOTIDE SEQUENCE</scope>
    <source>
        <strain evidence="1">28 12/20/2015</strain>
    </source>
</reference>
<proteinExistence type="predicted"/>
<name>A0ACA9M863_9GLOM</name>
<gene>
    <name evidence="1" type="ORF">SPELUC_LOCUS6020</name>
</gene>
<dbReference type="EMBL" id="CAJVPW010006657">
    <property type="protein sequence ID" value="CAG8571675.1"/>
    <property type="molecule type" value="Genomic_DNA"/>
</dbReference>
<evidence type="ECO:0000313" key="1">
    <source>
        <dbReference type="EMBL" id="CAG8571675.1"/>
    </source>
</evidence>
<sequence>MNIDEQQENIISTIDEQEENITSPNLEIDEESKMESSWSEKVELHSQILSNENQNLEASIPEGNSLIPRMKTPTDPLATMYSISPSQSANLQSKNEDELIYKQQFFKFTNVYAPPNIEDRTIFFNNWASQVDERCINILAGDFNTNLNSQTNRISDSPPTSDPMRETFRRLTSEFIDIAYLKQKKEPFITYYQNTREKLVFKEVLHENSASWNEQVESEIERTKALLTQGHREDQTDMSKDSINTTIDDMYEKQTTTDNMLENKKTTTQSFDNIENNNSNSLFNNIQETNPYINLQEDSAKHETTLNVKGLNDRGKQQNSLILL</sequence>
<evidence type="ECO:0000313" key="2">
    <source>
        <dbReference type="Proteomes" id="UP000789366"/>
    </source>
</evidence>
<comment type="caution">
    <text evidence="1">The sequence shown here is derived from an EMBL/GenBank/DDBJ whole genome shotgun (WGS) entry which is preliminary data.</text>
</comment>
<protein>
    <submittedName>
        <fullName evidence="1">10922_t:CDS:1</fullName>
    </submittedName>
</protein>
<organism evidence="1 2">
    <name type="scientific">Cetraspora pellucida</name>
    <dbReference type="NCBI Taxonomy" id="1433469"/>
    <lineage>
        <taxon>Eukaryota</taxon>
        <taxon>Fungi</taxon>
        <taxon>Fungi incertae sedis</taxon>
        <taxon>Mucoromycota</taxon>
        <taxon>Glomeromycotina</taxon>
        <taxon>Glomeromycetes</taxon>
        <taxon>Diversisporales</taxon>
        <taxon>Gigasporaceae</taxon>
        <taxon>Cetraspora</taxon>
    </lineage>
</organism>
<accession>A0ACA9M863</accession>
<keyword evidence="2" id="KW-1185">Reference proteome</keyword>
<feature type="non-terminal residue" evidence="1">
    <location>
        <position position="324"/>
    </location>
</feature>
<dbReference type="Proteomes" id="UP000789366">
    <property type="component" value="Unassembled WGS sequence"/>
</dbReference>